<feature type="region of interest" description="Disordered" evidence="1">
    <location>
        <begin position="1"/>
        <end position="25"/>
    </location>
</feature>
<feature type="compositionally biased region" description="Polar residues" evidence="1">
    <location>
        <begin position="9"/>
        <end position="22"/>
    </location>
</feature>
<dbReference type="AlphaFoldDB" id="A0A0D9PBP5"/>
<name>A0A0D9PBP5_METAN</name>
<dbReference type="Proteomes" id="UP000054544">
    <property type="component" value="Unassembled WGS sequence"/>
</dbReference>
<evidence type="ECO:0000313" key="3">
    <source>
        <dbReference type="Proteomes" id="UP000054544"/>
    </source>
</evidence>
<reference evidence="3" key="1">
    <citation type="journal article" date="2014" name="BMC Genomics">
        <title>The genome sequence of the biocontrol fungus Metarhizium anisopliae and comparative genomics of Metarhizium species.</title>
        <authorList>
            <person name="Pattemore J.A."/>
            <person name="Hane J.K."/>
            <person name="Williams A.H."/>
            <person name="Wilson B.A."/>
            <person name="Stodart B.J."/>
            <person name="Ash G.J."/>
        </authorList>
    </citation>
    <scope>NUCLEOTIDE SEQUENCE [LARGE SCALE GENOMIC DNA]</scope>
    <source>
        <strain evidence="3">BRIP 53293</strain>
    </source>
</reference>
<sequence length="118" mass="12955">MSDLDAAKQNASSSNLKRQSTMRYGERGREFPSFKGALAPEPRTWLLAAHSWDGAVRLLAWVEIVIADPPEPRNVIQDGRWAMGFTHPKLTAVNVATGFLVPGKEGTAALVFPSKTRH</sequence>
<accession>A0A0D9PBP5</accession>
<protein>
    <submittedName>
        <fullName evidence="2">Uncharacterized protein</fullName>
    </submittedName>
</protein>
<dbReference type="EMBL" id="KE384720">
    <property type="protein sequence ID" value="KJK83679.1"/>
    <property type="molecule type" value="Genomic_DNA"/>
</dbReference>
<organism evidence="2 3">
    <name type="scientific">Metarhizium anisopliae BRIP 53293</name>
    <dbReference type="NCBI Taxonomy" id="1291518"/>
    <lineage>
        <taxon>Eukaryota</taxon>
        <taxon>Fungi</taxon>
        <taxon>Dikarya</taxon>
        <taxon>Ascomycota</taxon>
        <taxon>Pezizomycotina</taxon>
        <taxon>Sordariomycetes</taxon>
        <taxon>Hypocreomycetidae</taxon>
        <taxon>Hypocreales</taxon>
        <taxon>Clavicipitaceae</taxon>
        <taxon>Metarhizium</taxon>
    </lineage>
</organism>
<gene>
    <name evidence="2" type="ORF">H634G_00912</name>
</gene>
<proteinExistence type="predicted"/>
<evidence type="ECO:0000313" key="2">
    <source>
        <dbReference type="EMBL" id="KJK83679.1"/>
    </source>
</evidence>
<keyword evidence="3" id="KW-1185">Reference proteome</keyword>
<evidence type="ECO:0000256" key="1">
    <source>
        <dbReference type="SAM" id="MobiDB-lite"/>
    </source>
</evidence>